<feature type="transmembrane region" description="Helical" evidence="1">
    <location>
        <begin position="77"/>
        <end position="94"/>
    </location>
</feature>
<keyword evidence="1" id="KW-1133">Transmembrane helix</keyword>
<dbReference type="AlphaFoldDB" id="A0A4R6WU79"/>
<protein>
    <submittedName>
        <fullName evidence="2">Uncharacterized protein</fullName>
    </submittedName>
</protein>
<accession>A0A4R6WU79</accession>
<evidence type="ECO:0000313" key="2">
    <source>
        <dbReference type="EMBL" id="TDQ82470.1"/>
    </source>
</evidence>
<keyword evidence="1" id="KW-0812">Transmembrane</keyword>
<feature type="transmembrane region" description="Helical" evidence="1">
    <location>
        <begin position="7"/>
        <end position="32"/>
    </location>
</feature>
<comment type="caution">
    <text evidence="2">The sequence shown here is derived from an EMBL/GenBank/DDBJ whole genome shotgun (WGS) entry which is preliminary data.</text>
</comment>
<sequence length="104" mass="11510">MRILGAMLLAAMLLAGGSILVALAGLLVMLLTEPFYPFWPFFLPLAIGIALLAAHLAARMLRRLFPDHPERRRWTRIAWALIAVVLGLVAWGVGDLLTGPMHWQ</sequence>
<dbReference type="EMBL" id="SNYW01000008">
    <property type="protein sequence ID" value="TDQ82470.1"/>
    <property type="molecule type" value="Genomic_DNA"/>
</dbReference>
<reference evidence="2 3" key="1">
    <citation type="submission" date="2019-03" db="EMBL/GenBank/DDBJ databases">
        <title>Genomic Encyclopedia of Type Strains, Phase III (KMG-III): the genomes of soil and plant-associated and newly described type strains.</title>
        <authorList>
            <person name="Whitman W."/>
        </authorList>
    </citation>
    <scope>NUCLEOTIDE SEQUENCE [LARGE SCALE GENOMIC DNA]</scope>
    <source>
        <strain evidence="2 3">CGMCC 1.7660</strain>
    </source>
</reference>
<evidence type="ECO:0000313" key="3">
    <source>
        <dbReference type="Proteomes" id="UP000295783"/>
    </source>
</evidence>
<keyword evidence="1" id="KW-0472">Membrane</keyword>
<gene>
    <name evidence="2" type="ORF">A8950_2293</name>
</gene>
<name>A0A4R6WU79_9PROT</name>
<dbReference type="RefSeq" id="WP_133613744.1">
    <property type="nucleotide sequence ID" value="NZ_SNYW01000008.1"/>
</dbReference>
<organism evidence="2 3">
    <name type="scientific">Dongia mobilis</name>
    <dbReference type="NCBI Taxonomy" id="578943"/>
    <lineage>
        <taxon>Bacteria</taxon>
        <taxon>Pseudomonadati</taxon>
        <taxon>Pseudomonadota</taxon>
        <taxon>Alphaproteobacteria</taxon>
        <taxon>Rhodospirillales</taxon>
        <taxon>Dongiaceae</taxon>
        <taxon>Dongia</taxon>
    </lineage>
</organism>
<keyword evidence="3" id="KW-1185">Reference proteome</keyword>
<dbReference type="Proteomes" id="UP000295783">
    <property type="component" value="Unassembled WGS sequence"/>
</dbReference>
<evidence type="ECO:0000256" key="1">
    <source>
        <dbReference type="SAM" id="Phobius"/>
    </source>
</evidence>
<proteinExistence type="predicted"/>
<feature type="transmembrane region" description="Helical" evidence="1">
    <location>
        <begin position="38"/>
        <end position="57"/>
    </location>
</feature>